<name>A0A0G1HGH3_9BACT</name>
<evidence type="ECO:0000313" key="3">
    <source>
        <dbReference type="Proteomes" id="UP000034063"/>
    </source>
</evidence>
<dbReference type="EMBL" id="LCIB01000024">
    <property type="protein sequence ID" value="KKT46416.1"/>
    <property type="molecule type" value="Genomic_DNA"/>
</dbReference>
<protein>
    <submittedName>
        <fullName evidence="2">Uncharacterized protein</fullName>
    </submittedName>
</protein>
<dbReference type="AlphaFoldDB" id="A0A0G1HGH3"/>
<evidence type="ECO:0000313" key="2">
    <source>
        <dbReference type="EMBL" id="KKT46416.1"/>
    </source>
</evidence>
<evidence type="ECO:0000256" key="1">
    <source>
        <dbReference type="SAM" id="Phobius"/>
    </source>
</evidence>
<proteinExistence type="predicted"/>
<keyword evidence="1" id="KW-1133">Transmembrane helix</keyword>
<organism evidence="2 3">
    <name type="scientific">Candidatus Gottesmanbacteria bacterium GW2011_GWA2_44_17</name>
    <dbReference type="NCBI Taxonomy" id="1618444"/>
    <lineage>
        <taxon>Bacteria</taxon>
        <taxon>Candidatus Gottesmaniibacteriota</taxon>
    </lineage>
</organism>
<gene>
    <name evidence="2" type="ORF">UW37_C0024G0006</name>
</gene>
<accession>A0A0G1HGH3</accession>
<comment type="caution">
    <text evidence="2">The sequence shown here is derived from an EMBL/GenBank/DDBJ whole genome shotgun (WGS) entry which is preliminary data.</text>
</comment>
<feature type="transmembrane region" description="Helical" evidence="1">
    <location>
        <begin position="23"/>
        <end position="44"/>
    </location>
</feature>
<keyword evidence="1" id="KW-0812">Transmembrane</keyword>
<reference evidence="2 3" key="1">
    <citation type="journal article" date="2015" name="Nature">
        <title>rRNA introns, odd ribosomes, and small enigmatic genomes across a large radiation of phyla.</title>
        <authorList>
            <person name="Brown C.T."/>
            <person name="Hug L.A."/>
            <person name="Thomas B.C."/>
            <person name="Sharon I."/>
            <person name="Castelle C.J."/>
            <person name="Singh A."/>
            <person name="Wilkins M.J."/>
            <person name="Williams K.H."/>
            <person name="Banfield J.F."/>
        </authorList>
    </citation>
    <scope>NUCLEOTIDE SEQUENCE [LARGE SCALE GENOMIC DNA]</scope>
</reference>
<keyword evidence="1" id="KW-0472">Membrane</keyword>
<dbReference type="Proteomes" id="UP000034063">
    <property type="component" value="Unassembled WGS sequence"/>
</dbReference>
<sequence length="146" mass="17036">MKINYKNQFKFSGFIRKFPLKKILPAIFIMLFLLSLFVNIFLYFKFKKERVMIIKPQISPQETFAEVPQQVKQLIRLPQDEQPQIFPITANTLRNQPFVKDAQNGDLLLLYLKNQKAILYDPAKNQILKVGSLTFSTVSGELNVKK</sequence>